<name>A0A8J6FS16_ELECQ</name>
<feature type="compositionally biased region" description="Basic and acidic residues" evidence="8">
    <location>
        <begin position="1"/>
        <end position="10"/>
    </location>
</feature>
<dbReference type="GO" id="GO:0005736">
    <property type="term" value="C:RNA polymerase I complex"/>
    <property type="evidence" value="ECO:0007669"/>
    <property type="project" value="TreeGrafter"/>
</dbReference>
<dbReference type="Gene3D" id="3.30.1490.120">
    <property type="entry name" value="RNA polymerase Rpb7-like, N-terminal domain"/>
    <property type="match status" value="1"/>
</dbReference>
<reference evidence="9" key="1">
    <citation type="thesis" date="2020" institute="ProQuest LLC" country="789 East Eisenhower Parkway, Ann Arbor, MI, USA">
        <title>Comparative Genomics and Chromosome Evolution.</title>
        <authorList>
            <person name="Mudd A.B."/>
        </authorList>
    </citation>
    <scope>NUCLEOTIDE SEQUENCE</scope>
    <source>
        <strain evidence="9">HN-11 Male</strain>
        <tissue evidence="9">Kidney and liver</tissue>
    </source>
</reference>
<comment type="similarity">
    <text evidence="2">Belongs to the eukaryotic RPA43 RNA polymerase subunit family.</text>
</comment>
<dbReference type="Proteomes" id="UP000770717">
    <property type="component" value="Unassembled WGS sequence"/>
</dbReference>
<dbReference type="GO" id="GO:0006362">
    <property type="term" value="P:transcription elongation by RNA polymerase I"/>
    <property type="evidence" value="ECO:0007669"/>
    <property type="project" value="TreeGrafter"/>
</dbReference>
<dbReference type="GO" id="GO:0006352">
    <property type="term" value="P:DNA-templated transcription initiation"/>
    <property type="evidence" value="ECO:0007669"/>
    <property type="project" value="UniProtKB-UniRule"/>
</dbReference>
<dbReference type="InterPro" id="IPR036898">
    <property type="entry name" value="RNA_pol_Rpb7-like_N_sf"/>
</dbReference>
<comment type="subcellular location">
    <subcellularLocation>
        <location evidence="1">Nucleus</location>
        <location evidence="1">Nucleolus</location>
    </subcellularLocation>
</comment>
<protein>
    <recommendedName>
        <fullName evidence="7">DNA-directed RNA polymerase subunit</fullName>
    </recommendedName>
</protein>
<keyword evidence="6 7" id="KW-0539">Nucleus</keyword>
<dbReference type="AlphaFoldDB" id="A0A8J6FS16"/>
<evidence type="ECO:0000256" key="1">
    <source>
        <dbReference type="ARBA" id="ARBA00004604"/>
    </source>
</evidence>
<keyword evidence="5 7" id="KW-0804">Transcription</keyword>
<comment type="caution">
    <text evidence="9">The sequence shown here is derived from an EMBL/GenBank/DDBJ whole genome shotgun (WGS) entry which is preliminary data.</text>
</comment>
<sequence>MDRTEELRSTEEEDSGGHLHSARRLLAQETCGKYSMAEPGHRRESGQHKAGAPSTRAAAALSCLTAPSFSDACGLINSRHSCLAVKTHRRHLALSPKYLHQKRSGIKELLSAELLKYNVGLAGVLVAYDNIKLVGGLGDIHDDIGFIHVNIEADFVIFQPECGQRLVVSIAV</sequence>
<evidence type="ECO:0000256" key="8">
    <source>
        <dbReference type="SAM" id="MobiDB-lite"/>
    </source>
</evidence>
<keyword evidence="3 7" id="KW-0240">DNA-directed RNA polymerase</keyword>
<dbReference type="PANTHER" id="PTHR12709">
    <property type="entry name" value="DNA-DIRECTED RNA POLYMERASE II, III"/>
    <property type="match status" value="1"/>
</dbReference>
<dbReference type="EMBL" id="WNTK01000001">
    <property type="protein sequence ID" value="KAG9493568.1"/>
    <property type="molecule type" value="Genomic_DNA"/>
</dbReference>
<evidence type="ECO:0000313" key="9">
    <source>
        <dbReference type="EMBL" id="KAG9493568.1"/>
    </source>
</evidence>
<keyword evidence="10" id="KW-1185">Reference proteome</keyword>
<dbReference type="FunFam" id="3.30.1490.120:FF:000003">
    <property type="entry name" value="DNA-directed RNA polymerase I subunit RPA43"/>
    <property type="match status" value="1"/>
</dbReference>
<evidence type="ECO:0000313" key="10">
    <source>
        <dbReference type="Proteomes" id="UP000770717"/>
    </source>
</evidence>
<dbReference type="InterPro" id="IPR045113">
    <property type="entry name" value="Rpb7-like"/>
</dbReference>
<comment type="function">
    <text evidence="7">DNA-dependent RNA polymerase which catalyzes the transcription of DNA into RNA using the four ribonucleoside triphosphates as substrates.</text>
</comment>
<dbReference type="InterPro" id="IPR041901">
    <property type="entry name" value="RNAP_I_Rpa43_N"/>
</dbReference>
<evidence type="ECO:0000256" key="3">
    <source>
        <dbReference type="ARBA" id="ARBA00022478"/>
    </source>
</evidence>
<keyword evidence="4" id="KW-0597">Phosphoprotein</keyword>
<evidence type="ECO:0000256" key="4">
    <source>
        <dbReference type="ARBA" id="ARBA00022553"/>
    </source>
</evidence>
<dbReference type="OrthoDB" id="10250504at2759"/>
<dbReference type="CDD" id="cd04328">
    <property type="entry name" value="RNAP_I_Rpa43_N"/>
    <property type="match status" value="1"/>
</dbReference>
<organism evidence="9 10">
    <name type="scientific">Eleutherodactylus coqui</name>
    <name type="common">Puerto Rican coqui</name>
    <dbReference type="NCBI Taxonomy" id="57060"/>
    <lineage>
        <taxon>Eukaryota</taxon>
        <taxon>Metazoa</taxon>
        <taxon>Chordata</taxon>
        <taxon>Craniata</taxon>
        <taxon>Vertebrata</taxon>
        <taxon>Euteleostomi</taxon>
        <taxon>Amphibia</taxon>
        <taxon>Batrachia</taxon>
        <taxon>Anura</taxon>
        <taxon>Neobatrachia</taxon>
        <taxon>Hyloidea</taxon>
        <taxon>Eleutherodactylidae</taxon>
        <taxon>Eleutherodactylinae</taxon>
        <taxon>Eleutherodactylus</taxon>
        <taxon>Eleutherodactylus</taxon>
    </lineage>
</organism>
<evidence type="ECO:0000256" key="6">
    <source>
        <dbReference type="ARBA" id="ARBA00023242"/>
    </source>
</evidence>
<evidence type="ECO:0000256" key="2">
    <source>
        <dbReference type="ARBA" id="ARBA00005930"/>
    </source>
</evidence>
<dbReference type="PANTHER" id="PTHR12709:SF5">
    <property type="entry name" value="DNA-DIRECTED RNA POLYMERASE I SUBUNIT RPA43"/>
    <property type="match status" value="1"/>
</dbReference>
<proteinExistence type="inferred from homology"/>
<evidence type="ECO:0000256" key="5">
    <source>
        <dbReference type="ARBA" id="ARBA00023163"/>
    </source>
</evidence>
<gene>
    <name evidence="9" type="ORF">GDO78_001456</name>
</gene>
<evidence type="ECO:0000256" key="7">
    <source>
        <dbReference type="RuleBase" id="RU369086"/>
    </source>
</evidence>
<feature type="region of interest" description="Disordered" evidence="8">
    <location>
        <begin position="1"/>
        <end position="22"/>
    </location>
</feature>
<accession>A0A8J6FS16</accession>